<feature type="compositionally biased region" description="Basic and acidic residues" evidence="1">
    <location>
        <begin position="43"/>
        <end position="60"/>
    </location>
</feature>
<dbReference type="Proteomes" id="UP001396898">
    <property type="component" value="Unassembled WGS sequence"/>
</dbReference>
<feature type="compositionally biased region" description="Low complexity" evidence="1">
    <location>
        <begin position="80"/>
        <end position="95"/>
    </location>
</feature>
<keyword evidence="3" id="KW-1185">Reference proteome</keyword>
<dbReference type="EMBL" id="JAQQWI010000022">
    <property type="protein sequence ID" value="KAK7996209.1"/>
    <property type="molecule type" value="Genomic_DNA"/>
</dbReference>
<feature type="compositionally biased region" description="Basic and acidic residues" evidence="1">
    <location>
        <begin position="96"/>
        <end position="111"/>
    </location>
</feature>
<name>A0ABR1R2D2_9PEZI</name>
<evidence type="ECO:0000313" key="3">
    <source>
        <dbReference type="Proteomes" id="UP001396898"/>
    </source>
</evidence>
<organism evidence="2 3">
    <name type="scientific">Apiospora marii</name>
    <dbReference type="NCBI Taxonomy" id="335849"/>
    <lineage>
        <taxon>Eukaryota</taxon>
        <taxon>Fungi</taxon>
        <taxon>Dikarya</taxon>
        <taxon>Ascomycota</taxon>
        <taxon>Pezizomycotina</taxon>
        <taxon>Sordariomycetes</taxon>
        <taxon>Xylariomycetidae</taxon>
        <taxon>Amphisphaeriales</taxon>
        <taxon>Apiosporaceae</taxon>
        <taxon>Apiospora</taxon>
    </lineage>
</organism>
<feature type="compositionally biased region" description="Polar residues" evidence="1">
    <location>
        <begin position="21"/>
        <end position="42"/>
    </location>
</feature>
<gene>
    <name evidence="2" type="ORF">PG991_015676</name>
</gene>
<evidence type="ECO:0000313" key="2">
    <source>
        <dbReference type="EMBL" id="KAK7996209.1"/>
    </source>
</evidence>
<sequence length="161" mass="17160">MTIESLVRVKLLHDRYGDISVANQWPTNGSPLGGSPVSTPSNDNEKGEEQDHLSFDEHGEPITGPSVAQDVSSAEDNESHPSSSSNEEDVSTSSSEEAKESTSSEYDHFTAEDTADSVAVDGEERSESSSSSDEELKLGSVTGAIHPHDEKGSDWSGFSDE</sequence>
<protein>
    <submittedName>
        <fullName evidence="2">Uncharacterized protein</fullName>
    </submittedName>
</protein>
<comment type="caution">
    <text evidence="2">The sequence shown here is derived from an EMBL/GenBank/DDBJ whole genome shotgun (WGS) entry which is preliminary data.</text>
</comment>
<reference evidence="2 3" key="1">
    <citation type="submission" date="2023-01" db="EMBL/GenBank/DDBJ databases">
        <title>Analysis of 21 Apiospora genomes using comparative genomics revels a genus with tremendous synthesis potential of carbohydrate active enzymes and secondary metabolites.</title>
        <authorList>
            <person name="Sorensen T."/>
        </authorList>
    </citation>
    <scope>NUCLEOTIDE SEQUENCE [LARGE SCALE GENOMIC DNA]</scope>
    <source>
        <strain evidence="2 3">CBS 20057</strain>
    </source>
</reference>
<proteinExistence type="predicted"/>
<evidence type="ECO:0000256" key="1">
    <source>
        <dbReference type="SAM" id="MobiDB-lite"/>
    </source>
</evidence>
<feature type="region of interest" description="Disordered" evidence="1">
    <location>
        <begin position="20"/>
        <end position="161"/>
    </location>
</feature>
<accession>A0ABR1R2D2</accession>